<reference evidence="2" key="1">
    <citation type="journal article" date="2021" name="bioRxiv">
        <title>Whole Genome Assembly and Annotation of Northern Wild Rice, Zizania palustris L., Supports a Whole Genome Duplication in the Zizania Genus.</title>
        <authorList>
            <person name="Haas M."/>
            <person name="Kono T."/>
            <person name="Macchietto M."/>
            <person name="Millas R."/>
            <person name="McGilp L."/>
            <person name="Shao M."/>
            <person name="Duquette J."/>
            <person name="Hirsch C.N."/>
            <person name="Kimball J."/>
        </authorList>
    </citation>
    <scope>NUCLEOTIDE SEQUENCE</scope>
    <source>
        <tissue evidence="2">Fresh leaf tissue</tissue>
    </source>
</reference>
<accession>A0A8J5T697</accession>
<proteinExistence type="predicted"/>
<sequence>MEPYTCTGRYKGSAGAYGAAMTAFPQRGTSGAREETWSADGEEQVTMSGEEALACEKGFYLWLARGILLARRTRRHAAARVAGSPPRQLAAVRPFGLSPRSGVDAGLARHFGISLVRDDFGGSASGGAPGLRRAAAPLCPLFSGAAWALHCCWPAAHGSRSPRVPETHAAVAHAPGAPRRRLGAA</sequence>
<dbReference type="EMBL" id="JAAALK010000283">
    <property type="protein sequence ID" value="KAG8069984.1"/>
    <property type="molecule type" value="Genomic_DNA"/>
</dbReference>
<feature type="region of interest" description="Disordered" evidence="1">
    <location>
        <begin position="162"/>
        <end position="185"/>
    </location>
</feature>
<keyword evidence="3" id="KW-1185">Reference proteome</keyword>
<reference evidence="2" key="2">
    <citation type="submission" date="2021-02" db="EMBL/GenBank/DDBJ databases">
        <authorList>
            <person name="Kimball J.A."/>
            <person name="Haas M.W."/>
            <person name="Macchietto M."/>
            <person name="Kono T."/>
            <person name="Duquette J."/>
            <person name="Shao M."/>
        </authorList>
    </citation>
    <scope>NUCLEOTIDE SEQUENCE</scope>
    <source>
        <tissue evidence="2">Fresh leaf tissue</tissue>
    </source>
</reference>
<evidence type="ECO:0000256" key="1">
    <source>
        <dbReference type="SAM" id="MobiDB-lite"/>
    </source>
</evidence>
<evidence type="ECO:0000313" key="2">
    <source>
        <dbReference type="EMBL" id="KAG8069984.1"/>
    </source>
</evidence>
<comment type="caution">
    <text evidence="2">The sequence shown here is derived from an EMBL/GenBank/DDBJ whole genome shotgun (WGS) entry which is preliminary data.</text>
</comment>
<gene>
    <name evidence="2" type="ORF">GUJ93_ZPchr0006g42766</name>
</gene>
<name>A0A8J5T697_ZIZPA</name>
<protein>
    <submittedName>
        <fullName evidence="2">Uncharacterized protein</fullName>
    </submittedName>
</protein>
<evidence type="ECO:0000313" key="3">
    <source>
        <dbReference type="Proteomes" id="UP000729402"/>
    </source>
</evidence>
<dbReference type="Proteomes" id="UP000729402">
    <property type="component" value="Unassembled WGS sequence"/>
</dbReference>
<organism evidence="2 3">
    <name type="scientific">Zizania palustris</name>
    <name type="common">Northern wild rice</name>
    <dbReference type="NCBI Taxonomy" id="103762"/>
    <lineage>
        <taxon>Eukaryota</taxon>
        <taxon>Viridiplantae</taxon>
        <taxon>Streptophyta</taxon>
        <taxon>Embryophyta</taxon>
        <taxon>Tracheophyta</taxon>
        <taxon>Spermatophyta</taxon>
        <taxon>Magnoliopsida</taxon>
        <taxon>Liliopsida</taxon>
        <taxon>Poales</taxon>
        <taxon>Poaceae</taxon>
        <taxon>BOP clade</taxon>
        <taxon>Oryzoideae</taxon>
        <taxon>Oryzeae</taxon>
        <taxon>Zizaniinae</taxon>
        <taxon>Zizania</taxon>
    </lineage>
</organism>
<dbReference type="AlphaFoldDB" id="A0A8J5T697"/>